<name>A0A316ZC77_9BASI</name>
<evidence type="ECO:0000259" key="10">
    <source>
        <dbReference type="Pfam" id="PF03313"/>
    </source>
</evidence>
<dbReference type="InterPro" id="IPR005131">
    <property type="entry name" value="Ser_deHydtase_bsu"/>
</dbReference>
<keyword evidence="7" id="KW-0411">Iron-sulfur</keyword>
<dbReference type="RefSeq" id="XP_025598164.1">
    <property type="nucleotide sequence ID" value="XM_025740224.1"/>
</dbReference>
<evidence type="ECO:0000259" key="11">
    <source>
        <dbReference type="Pfam" id="PF03315"/>
    </source>
</evidence>
<protein>
    <recommendedName>
        <fullName evidence="14">L-serine ammonia-lyase</fullName>
    </recommendedName>
</protein>
<evidence type="ECO:0000256" key="5">
    <source>
        <dbReference type="ARBA" id="ARBA00022723"/>
    </source>
</evidence>
<feature type="domain" description="Serine dehydratase-like alpha subunit" evidence="10">
    <location>
        <begin position="339"/>
        <end position="660"/>
    </location>
</feature>
<evidence type="ECO:0000256" key="4">
    <source>
        <dbReference type="ARBA" id="ARBA00022485"/>
    </source>
</evidence>
<feature type="region of interest" description="Disordered" evidence="9">
    <location>
        <begin position="268"/>
        <end position="315"/>
    </location>
</feature>
<dbReference type="Gene3D" id="3.30.1330.90">
    <property type="entry name" value="D-3-phosphoglycerate dehydrogenase, domain 3"/>
    <property type="match status" value="1"/>
</dbReference>
<evidence type="ECO:0000256" key="2">
    <source>
        <dbReference type="ARBA" id="ARBA00004742"/>
    </source>
</evidence>
<dbReference type="PANTHER" id="PTHR30182">
    <property type="entry name" value="L-SERINE DEHYDRATASE"/>
    <property type="match status" value="1"/>
</dbReference>
<dbReference type="InterPro" id="IPR029009">
    <property type="entry name" value="ASB_dom_sf"/>
</dbReference>
<keyword evidence="6" id="KW-0408">Iron</keyword>
<evidence type="ECO:0008006" key="14">
    <source>
        <dbReference type="Google" id="ProtNLM"/>
    </source>
</evidence>
<dbReference type="GO" id="GO:0006094">
    <property type="term" value="P:gluconeogenesis"/>
    <property type="evidence" value="ECO:0007669"/>
    <property type="project" value="UniProtKB-KW"/>
</dbReference>
<evidence type="ECO:0000256" key="7">
    <source>
        <dbReference type="ARBA" id="ARBA00023014"/>
    </source>
</evidence>
<dbReference type="GO" id="GO:0046872">
    <property type="term" value="F:metal ion binding"/>
    <property type="evidence" value="ECO:0007669"/>
    <property type="project" value="UniProtKB-KW"/>
</dbReference>
<gene>
    <name evidence="12" type="ORF">FA09DRAFT_297906</name>
</gene>
<evidence type="ECO:0000256" key="1">
    <source>
        <dbReference type="ARBA" id="ARBA00001966"/>
    </source>
</evidence>
<evidence type="ECO:0000313" key="12">
    <source>
        <dbReference type="EMBL" id="PWN97885.1"/>
    </source>
</evidence>
<organism evidence="12 13">
    <name type="scientific">Tilletiopsis washingtonensis</name>
    <dbReference type="NCBI Taxonomy" id="58919"/>
    <lineage>
        <taxon>Eukaryota</taxon>
        <taxon>Fungi</taxon>
        <taxon>Dikarya</taxon>
        <taxon>Basidiomycota</taxon>
        <taxon>Ustilaginomycotina</taxon>
        <taxon>Exobasidiomycetes</taxon>
        <taxon>Entylomatales</taxon>
        <taxon>Entylomatales incertae sedis</taxon>
        <taxon>Tilletiopsis</taxon>
    </lineage>
</organism>
<comment type="pathway">
    <text evidence="2">Carbohydrate biosynthesis; gluconeogenesis.</text>
</comment>
<proteinExistence type="predicted"/>
<sequence length="670" mass="71001">MLRSAAVRLLAAHSSRHTTASLCTPRGRLAQPRAAPHRCLSLSSARAQRATASASAPRSADDEPPLPSATDHAVISVFDLFSIGIGPSSSHTLGPMRAGAIFATELLDAGMLEKVERVVVHLYGSLAATGEGHMTPQALLLGLEGVDAETVDTAWVPQRYAAILAHKELRIGSALGKGEGKQIVFDSARDFKWMWGEVLPLHSNGMRLSAYDAQGDLLATNDYYSVGGGFVVNGAMSTGAAKEEGRDHPEDLAENFLYKAIRPEDAAGARRTGARRAPQAEEATAQLAAPDGSEADAATTPSIPLEKETQLPDRKTAARGPVVPFVFWDAASLLALTRKHNMTIAQIVYENELALGRTPAELRAKLFRIWDVMDTCVREGVHSEETHLPGSLNLRRRAPALYQRLTRGFYTSKRKRIGEEHGAIAAPQREGEGIAVSEGEVEQRAETANLMVGRFDHAIMPIPSRRHSQHAPDWLSAYAIAVNEVNASGGRVCVAPTLGAAGVIPATLKYFLEFISDDEERDVQTFLLTAGAIGMLFKRGATISAAEGGCMAEIGSACAMAAGAFAACMGARPSVIENAAEIGIEHNLGLTCDPIAGLVQAPCIERNALGAVKAVVAAQLALANPSGEHAVSLDDAISAMRATARGMRVEFKETSLSGLATSVRIPVSVP</sequence>
<dbReference type="FunFam" id="3.30.1330.90:FF:000001">
    <property type="entry name" value="L-serine ammonia-lyase 1"/>
    <property type="match status" value="1"/>
</dbReference>
<comment type="cofactor">
    <cofactor evidence="1">
        <name>[4Fe-4S] cluster</name>
        <dbReference type="ChEBI" id="CHEBI:49883"/>
    </cofactor>
</comment>
<evidence type="ECO:0000256" key="6">
    <source>
        <dbReference type="ARBA" id="ARBA00023004"/>
    </source>
</evidence>
<evidence type="ECO:0000256" key="3">
    <source>
        <dbReference type="ARBA" id="ARBA00022432"/>
    </source>
</evidence>
<dbReference type="GeneID" id="37267770"/>
<dbReference type="Pfam" id="PF03315">
    <property type="entry name" value="SDH_beta"/>
    <property type="match status" value="1"/>
</dbReference>
<keyword evidence="3" id="KW-0312">Gluconeogenesis</keyword>
<keyword evidence="5" id="KW-0479">Metal-binding</keyword>
<dbReference type="GO" id="GO:0051539">
    <property type="term" value="F:4 iron, 4 sulfur cluster binding"/>
    <property type="evidence" value="ECO:0007669"/>
    <property type="project" value="UniProtKB-KW"/>
</dbReference>
<dbReference type="Pfam" id="PF03313">
    <property type="entry name" value="SDH_alpha"/>
    <property type="match status" value="1"/>
</dbReference>
<dbReference type="PANTHER" id="PTHR30182:SF1">
    <property type="entry name" value="L-SERINE DEHYDRATASE 1"/>
    <property type="match status" value="1"/>
</dbReference>
<dbReference type="InterPro" id="IPR005130">
    <property type="entry name" value="Ser_deHydtase-like_asu"/>
</dbReference>
<keyword evidence="4" id="KW-0004">4Fe-4S</keyword>
<dbReference type="SUPFAM" id="SSF143548">
    <property type="entry name" value="Serine metabolism enzymes domain"/>
    <property type="match status" value="1"/>
</dbReference>
<keyword evidence="8" id="KW-0456">Lyase</keyword>
<evidence type="ECO:0000313" key="13">
    <source>
        <dbReference type="Proteomes" id="UP000245946"/>
    </source>
</evidence>
<feature type="domain" description="Serine dehydratase beta chain" evidence="11">
    <location>
        <begin position="76"/>
        <end position="233"/>
    </location>
</feature>
<dbReference type="EMBL" id="KZ819293">
    <property type="protein sequence ID" value="PWN97885.1"/>
    <property type="molecule type" value="Genomic_DNA"/>
</dbReference>
<feature type="compositionally biased region" description="Basic and acidic residues" evidence="9">
    <location>
        <begin position="305"/>
        <end position="315"/>
    </location>
</feature>
<dbReference type="Proteomes" id="UP000245946">
    <property type="component" value="Unassembled WGS sequence"/>
</dbReference>
<evidence type="ECO:0000256" key="9">
    <source>
        <dbReference type="SAM" id="MobiDB-lite"/>
    </source>
</evidence>
<dbReference type="OrthoDB" id="192663at2759"/>
<accession>A0A316ZC77</accession>
<dbReference type="InterPro" id="IPR051318">
    <property type="entry name" value="Fe-S_L-Ser"/>
</dbReference>
<keyword evidence="13" id="KW-1185">Reference proteome</keyword>
<dbReference type="STRING" id="58919.A0A316ZC77"/>
<dbReference type="AlphaFoldDB" id="A0A316ZC77"/>
<evidence type="ECO:0000256" key="8">
    <source>
        <dbReference type="ARBA" id="ARBA00023239"/>
    </source>
</evidence>
<dbReference type="GO" id="GO:0003941">
    <property type="term" value="F:L-serine ammonia-lyase activity"/>
    <property type="evidence" value="ECO:0007669"/>
    <property type="project" value="InterPro"/>
</dbReference>
<reference evidence="12 13" key="1">
    <citation type="journal article" date="2018" name="Mol. Biol. Evol.">
        <title>Broad Genomic Sampling Reveals a Smut Pathogenic Ancestry of the Fungal Clade Ustilaginomycotina.</title>
        <authorList>
            <person name="Kijpornyongpan T."/>
            <person name="Mondo S.J."/>
            <person name="Barry K."/>
            <person name="Sandor L."/>
            <person name="Lee J."/>
            <person name="Lipzen A."/>
            <person name="Pangilinan J."/>
            <person name="LaButti K."/>
            <person name="Hainaut M."/>
            <person name="Henrissat B."/>
            <person name="Grigoriev I.V."/>
            <person name="Spatafora J.W."/>
            <person name="Aime M.C."/>
        </authorList>
    </citation>
    <scope>NUCLEOTIDE SEQUENCE [LARGE SCALE GENOMIC DNA]</scope>
    <source>
        <strain evidence="12 13">MCA 4186</strain>
    </source>
</reference>